<feature type="transmembrane region" description="Helical" evidence="5">
    <location>
        <begin position="208"/>
        <end position="227"/>
    </location>
</feature>
<dbReference type="AlphaFoldDB" id="A0A538U6E6"/>
<evidence type="ECO:0000313" key="7">
    <source>
        <dbReference type="EMBL" id="TMQ71269.1"/>
    </source>
</evidence>
<evidence type="ECO:0000256" key="3">
    <source>
        <dbReference type="PROSITE-ProRule" id="PRU00339"/>
    </source>
</evidence>
<feature type="region of interest" description="Disordered" evidence="4">
    <location>
        <begin position="595"/>
        <end position="615"/>
    </location>
</feature>
<feature type="transmembrane region" description="Helical" evidence="5">
    <location>
        <begin position="130"/>
        <end position="148"/>
    </location>
</feature>
<keyword evidence="6" id="KW-0732">Signal</keyword>
<organism evidence="7 8">
    <name type="scientific">Eiseniibacteriota bacterium</name>
    <dbReference type="NCBI Taxonomy" id="2212470"/>
    <lineage>
        <taxon>Bacteria</taxon>
        <taxon>Candidatus Eiseniibacteriota</taxon>
    </lineage>
</organism>
<keyword evidence="2 3" id="KW-0802">TPR repeat</keyword>
<evidence type="ECO:0000313" key="8">
    <source>
        <dbReference type="Proteomes" id="UP000319836"/>
    </source>
</evidence>
<dbReference type="SUPFAM" id="SSF48452">
    <property type="entry name" value="TPR-like"/>
    <property type="match status" value="1"/>
</dbReference>
<feature type="chain" id="PRO_5022162807" evidence="6">
    <location>
        <begin position="20"/>
        <end position="615"/>
    </location>
</feature>
<feature type="transmembrane region" description="Helical" evidence="5">
    <location>
        <begin position="169"/>
        <end position="202"/>
    </location>
</feature>
<dbReference type="Pfam" id="PF13432">
    <property type="entry name" value="TPR_16"/>
    <property type="match status" value="1"/>
</dbReference>
<feature type="transmembrane region" description="Helical" evidence="5">
    <location>
        <begin position="427"/>
        <end position="446"/>
    </location>
</feature>
<accession>A0A538U6E6</accession>
<evidence type="ECO:0000256" key="2">
    <source>
        <dbReference type="ARBA" id="ARBA00022803"/>
    </source>
</evidence>
<comment type="caution">
    <text evidence="7">The sequence shown here is derived from an EMBL/GenBank/DDBJ whole genome shotgun (WGS) entry which is preliminary data.</text>
</comment>
<feature type="transmembrane region" description="Helical" evidence="5">
    <location>
        <begin position="569"/>
        <end position="588"/>
    </location>
</feature>
<evidence type="ECO:0000256" key="4">
    <source>
        <dbReference type="SAM" id="MobiDB-lite"/>
    </source>
</evidence>
<feature type="compositionally biased region" description="Basic and acidic residues" evidence="4">
    <location>
        <begin position="606"/>
        <end position="615"/>
    </location>
</feature>
<dbReference type="SMART" id="SM00028">
    <property type="entry name" value="TPR"/>
    <property type="match status" value="3"/>
</dbReference>
<dbReference type="EMBL" id="VBPA01000136">
    <property type="protein sequence ID" value="TMQ71269.1"/>
    <property type="molecule type" value="Genomic_DNA"/>
</dbReference>
<keyword evidence="1" id="KW-0677">Repeat</keyword>
<keyword evidence="5" id="KW-0812">Transmembrane</keyword>
<dbReference type="PANTHER" id="PTHR44858">
    <property type="entry name" value="TETRATRICOPEPTIDE REPEAT PROTEIN 6"/>
    <property type="match status" value="1"/>
</dbReference>
<dbReference type="Proteomes" id="UP000319836">
    <property type="component" value="Unassembled WGS sequence"/>
</dbReference>
<sequence length="615" mass="66795">MLGAMAVLIASLAFTVATGGGSLARAAELGSSSARPAAGERPLPDLRELDRWLQQRAQTQMPMPTEARLAYRRGLIAWRAHQEPQAVSLLRGAANLDPSFVAPHLTLGWWFLTREPSQTLLSWASFLHRLRALFFGLLGAALILVALHQHELRHVWSERLGIALSPRSAVIWSWVFLVMPWLLGLGLALPALVMLAMAWPILKARERAVFVALAVLVGTAPLAPTLLGRLALPLSADGSPFYGVIALDQRDNDAEAHDRVARLAAAHPDSPYLQFAHGWLARRAGDLEGAEAAYRRALKQWPNNAEASNNLGNILAMEGRFDDALATFGRATQADARDAAAFFNASQVHTRLFDYRAASEAVARASALDFEMVKSYQARSGESGDLPLVDQWIDPATIWRTLLHAPNAEVVPALPVAWRSMIETSGWPFAITALVLALGSLAFGVWSQIKIPLRACSNCGRPVCRRCAQRLREVALCPNCSVIAARAESGEFGRVLLLGRRRQVERGRSIARAIGAGLVPGLGLLARRRVWSALLLLSSTAHVVSRWLDLRAPFWLTGDMVQGAGGPEWGLTLCAVVVYTVSVLGYLWSPDPDAPSVRVTASRPGSIHERPARAA</sequence>
<evidence type="ECO:0000256" key="5">
    <source>
        <dbReference type="SAM" id="Phobius"/>
    </source>
</evidence>
<protein>
    <submittedName>
        <fullName evidence="7">Tetratricopeptide repeat protein</fullName>
    </submittedName>
</protein>
<dbReference type="InterPro" id="IPR019734">
    <property type="entry name" value="TPR_rpt"/>
</dbReference>
<dbReference type="Gene3D" id="1.25.40.10">
    <property type="entry name" value="Tetratricopeptide repeat domain"/>
    <property type="match status" value="1"/>
</dbReference>
<reference evidence="7 8" key="1">
    <citation type="journal article" date="2019" name="Nat. Microbiol.">
        <title>Mediterranean grassland soil C-N compound turnover is dependent on rainfall and depth, and is mediated by genomically divergent microorganisms.</title>
        <authorList>
            <person name="Diamond S."/>
            <person name="Andeer P.F."/>
            <person name="Li Z."/>
            <person name="Crits-Christoph A."/>
            <person name="Burstein D."/>
            <person name="Anantharaman K."/>
            <person name="Lane K.R."/>
            <person name="Thomas B.C."/>
            <person name="Pan C."/>
            <person name="Northen T.R."/>
            <person name="Banfield J.F."/>
        </authorList>
    </citation>
    <scope>NUCLEOTIDE SEQUENCE [LARGE SCALE GENOMIC DNA]</scope>
    <source>
        <strain evidence="7">WS_10</strain>
    </source>
</reference>
<keyword evidence="5" id="KW-0472">Membrane</keyword>
<evidence type="ECO:0000256" key="1">
    <source>
        <dbReference type="ARBA" id="ARBA00022737"/>
    </source>
</evidence>
<gene>
    <name evidence="7" type="ORF">E6K80_06075</name>
</gene>
<feature type="repeat" description="TPR" evidence="3">
    <location>
        <begin position="305"/>
        <end position="338"/>
    </location>
</feature>
<dbReference type="PANTHER" id="PTHR44858:SF1">
    <property type="entry name" value="UDP-N-ACETYLGLUCOSAMINE--PEPTIDE N-ACETYLGLUCOSAMINYLTRANSFERASE SPINDLY-RELATED"/>
    <property type="match status" value="1"/>
</dbReference>
<evidence type="ECO:0000256" key="6">
    <source>
        <dbReference type="SAM" id="SignalP"/>
    </source>
</evidence>
<dbReference type="PROSITE" id="PS50005">
    <property type="entry name" value="TPR"/>
    <property type="match status" value="1"/>
</dbReference>
<proteinExistence type="predicted"/>
<feature type="signal peptide" evidence="6">
    <location>
        <begin position="1"/>
        <end position="19"/>
    </location>
</feature>
<dbReference type="InterPro" id="IPR011990">
    <property type="entry name" value="TPR-like_helical_dom_sf"/>
</dbReference>
<name>A0A538U6E6_UNCEI</name>
<keyword evidence="5" id="KW-1133">Transmembrane helix</keyword>
<dbReference type="InterPro" id="IPR050498">
    <property type="entry name" value="Ycf3"/>
</dbReference>